<keyword evidence="3" id="KW-0560">Oxidoreductase</keyword>
<sequence length="328" mass="33175">MTDRPTPPARPALVTRLTERFGLRAPIVSAPMAMAAGGRLAAAVSRAGGLGFIGGGYGDAAWIEAQMAEAGNVAVGCGLITWALERREAEAPGLFEWVLARSPAGVFLSFGDPAPFAARARAAGVPVFVQVQSLCGAREALAAGADVIVAQGTEAGGHGATRGTMSLVPEVVDAVGDRAIVLAAGGIADGRGLAAALMLGADGVLVGTRFWAAEEALVAPGFQAAAVAADGDRTLRSSLPDIARGLDWPAPYTIRTLRNGWTGQWEGVPGGPASDAARAAYASAVAEGDAERAPAIAGEAVGLIHAVEPAEAIVARMAEEAREALARW</sequence>
<keyword evidence="5" id="KW-1185">Reference proteome</keyword>
<organism evidence="4 5">
    <name type="scientific">Roseovarius litoreus</name>
    <dbReference type="NCBI Taxonomy" id="1155722"/>
    <lineage>
        <taxon>Bacteria</taxon>
        <taxon>Pseudomonadati</taxon>
        <taxon>Pseudomonadota</taxon>
        <taxon>Alphaproteobacteria</taxon>
        <taxon>Rhodobacterales</taxon>
        <taxon>Roseobacteraceae</taxon>
        <taxon>Roseovarius</taxon>
    </lineage>
</organism>
<evidence type="ECO:0000256" key="2">
    <source>
        <dbReference type="ARBA" id="ARBA00022643"/>
    </source>
</evidence>
<protein>
    <submittedName>
        <fullName evidence="4">Nitronate monooxygenase</fullName>
    </submittedName>
</protein>
<dbReference type="CDD" id="cd04730">
    <property type="entry name" value="NPD_like"/>
    <property type="match status" value="1"/>
</dbReference>
<keyword evidence="1" id="KW-0285">Flavoprotein</keyword>
<evidence type="ECO:0000313" key="5">
    <source>
        <dbReference type="Proteomes" id="UP000322545"/>
    </source>
</evidence>
<dbReference type="GO" id="GO:0018580">
    <property type="term" value="F:nitronate monooxygenase activity"/>
    <property type="evidence" value="ECO:0007669"/>
    <property type="project" value="InterPro"/>
</dbReference>
<evidence type="ECO:0000313" key="4">
    <source>
        <dbReference type="EMBL" id="SHL66926.1"/>
    </source>
</evidence>
<dbReference type="SUPFAM" id="SSF51412">
    <property type="entry name" value="Inosine monophosphate dehydrogenase (IMPDH)"/>
    <property type="match status" value="1"/>
</dbReference>
<dbReference type="InterPro" id="IPR004136">
    <property type="entry name" value="NMO"/>
</dbReference>
<proteinExistence type="predicted"/>
<dbReference type="Gene3D" id="3.20.20.70">
    <property type="entry name" value="Aldolase class I"/>
    <property type="match status" value="1"/>
</dbReference>
<dbReference type="AlphaFoldDB" id="A0A1M7CIB5"/>
<reference evidence="4 5" key="1">
    <citation type="submission" date="2016-11" db="EMBL/GenBank/DDBJ databases">
        <authorList>
            <person name="Varghese N."/>
            <person name="Submissions S."/>
        </authorList>
    </citation>
    <scope>NUCLEOTIDE SEQUENCE [LARGE SCALE GENOMIC DNA]</scope>
    <source>
        <strain evidence="4 5">DSM 28249</strain>
    </source>
</reference>
<dbReference type="EMBL" id="FRCB01000002">
    <property type="protein sequence ID" value="SHL66926.1"/>
    <property type="molecule type" value="Genomic_DNA"/>
</dbReference>
<dbReference type="Pfam" id="PF03060">
    <property type="entry name" value="NMO"/>
    <property type="match status" value="2"/>
</dbReference>
<name>A0A1M7CIB5_9RHOB</name>
<evidence type="ECO:0000256" key="3">
    <source>
        <dbReference type="ARBA" id="ARBA00023002"/>
    </source>
</evidence>
<dbReference type="PANTHER" id="PTHR32332:SF31">
    <property type="entry name" value="2-NITROPROPANE DIOXYGENASE FAMILY, PUTATIVE (AFU_ORTHOLOGUE AFUA_2G09850)-RELATED"/>
    <property type="match status" value="1"/>
</dbReference>
<evidence type="ECO:0000256" key="1">
    <source>
        <dbReference type="ARBA" id="ARBA00022630"/>
    </source>
</evidence>
<dbReference type="InterPro" id="IPR013785">
    <property type="entry name" value="Aldolase_TIM"/>
</dbReference>
<dbReference type="PANTHER" id="PTHR32332">
    <property type="entry name" value="2-NITROPROPANE DIOXYGENASE"/>
    <property type="match status" value="1"/>
</dbReference>
<keyword evidence="4" id="KW-0503">Monooxygenase</keyword>
<accession>A0A1M7CIB5</accession>
<dbReference type="RefSeq" id="WP_149778536.1">
    <property type="nucleotide sequence ID" value="NZ_FRCB01000002.1"/>
</dbReference>
<gene>
    <name evidence="4" type="ORF">SAMN05443432_102166</name>
</gene>
<keyword evidence="2" id="KW-0288">FMN</keyword>
<dbReference type="Proteomes" id="UP000322545">
    <property type="component" value="Unassembled WGS sequence"/>
</dbReference>